<keyword evidence="9" id="KW-0812">Transmembrane</keyword>
<dbReference type="GO" id="GO:0004497">
    <property type="term" value="F:monooxygenase activity"/>
    <property type="evidence" value="ECO:0007669"/>
    <property type="project" value="UniProtKB-KW"/>
</dbReference>
<dbReference type="EMBL" id="KI912117">
    <property type="protein sequence ID" value="ETS76765.1"/>
    <property type="molecule type" value="Genomic_DNA"/>
</dbReference>
<dbReference type="PANTHER" id="PTHR24305">
    <property type="entry name" value="CYTOCHROME P450"/>
    <property type="match status" value="1"/>
</dbReference>
<dbReference type="GO" id="GO:0020037">
    <property type="term" value="F:heme binding"/>
    <property type="evidence" value="ECO:0007669"/>
    <property type="project" value="InterPro"/>
</dbReference>
<dbReference type="GeneID" id="19277165"/>
<evidence type="ECO:0000313" key="10">
    <source>
        <dbReference type="EMBL" id="ETS76765.1"/>
    </source>
</evidence>
<dbReference type="PROSITE" id="PS00086">
    <property type="entry name" value="CYTOCHROME_P450"/>
    <property type="match status" value="1"/>
</dbReference>
<dbReference type="InParanoid" id="W3WSD3"/>
<dbReference type="OMA" id="ATIMDAF"/>
<dbReference type="SUPFAM" id="SSF48264">
    <property type="entry name" value="Cytochrome P450"/>
    <property type="match status" value="1"/>
</dbReference>
<evidence type="ECO:0000256" key="5">
    <source>
        <dbReference type="ARBA" id="ARBA00023004"/>
    </source>
</evidence>
<dbReference type="STRING" id="1229662.W3WSD3"/>
<dbReference type="InterPro" id="IPR002403">
    <property type="entry name" value="Cyt_P450_E_grp-IV"/>
</dbReference>
<keyword evidence="5 7" id="KW-0408">Iron</keyword>
<comment type="similarity">
    <text evidence="2 8">Belongs to the cytochrome P450 family.</text>
</comment>
<dbReference type="KEGG" id="pfy:PFICI_12152"/>
<dbReference type="eggNOG" id="KOG0157">
    <property type="taxonomic scope" value="Eukaryota"/>
</dbReference>
<keyword evidence="3 7" id="KW-0349">Heme</keyword>
<dbReference type="PRINTS" id="PR00385">
    <property type="entry name" value="P450"/>
</dbReference>
<dbReference type="RefSeq" id="XP_007838924.1">
    <property type="nucleotide sequence ID" value="XM_007840733.1"/>
</dbReference>
<feature type="transmembrane region" description="Helical" evidence="9">
    <location>
        <begin position="62"/>
        <end position="88"/>
    </location>
</feature>
<evidence type="ECO:0000256" key="9">
    <source>
        <dbReference type="SAM" id="Phobius"/>
    </source>
</evidence>
<dbReference type="GO" id="GO:0016705">
    <property type="term" value="F:oxidoreductase activity, acting on paired donors, with incorporation or reduction of molecular oxygen"/>
    <property type="evidence" value="ECO:0007669"/>
    <property type="project" value="InterPro"/>
</dbReference>
<accession>W3WSD3</accession>
<dbReference type="Gene3D" id="1.10.630.10">
    <property type="entry name" value="Cytochrome P450"/>
    <property type="match status" value="1"/>
</dbReference>
<keyword evidence="8" id="KW-0560">Oxidoreductase</keyword>
<keyword evidence="11" id="KW-1185">Reference proteome</keyword>
<keyword evidence="9" id="KW-1133">Transmembrane helix</keyword>
<dbReference type="HOGENOM" id="CLU_001570_14_10_1"/>
<organism evidence="10 11">
    <name type="scientific">Pestalotiopsis fici (strain W106-1 / CGMCC3.15140)</name>
    <dbReference type="NCBI Taxonomy" id="1229662"/>
    <lineage>
        <taxon>Eukaryota</taxon>
        <taxon>Fungi</taxon>
        <taxon>Dikarya</taxon>
        <taxon>Ascomycota</taxon>
        <taxon>Pezizomycotina</taxon>
        <taxon>Sordariomycetes</taxon>
        <taxon>Xylariomycetidae</taxon>
        <taxon>Amphisphaeriales</taxon>
        <taxon>Sporocadaceae</taxon>
        <taxon>Pestalotiopsis</taxon>
    </lineage>
</organism>
<dbReference type="InterPro" id="IPR017972">
    <property type="entry name" value="Cyt_P450_CS"/>
</dbReference>
<keyword evidence="4 7" id="KW-0479">Metal-binding</keyword>
<sequence>MLLETVPSDKTILGLSALSGVLFHHVYARRVEVDFLALQLVGVAIASCLLLTWWFVNTWNLPLLVALSKLGLSVSAFLVSLASSILVYRGFFHRLRNVPGPFAARFSAFWTVKQSSGEYKFHRKLNTWHSEHGDVVRIGPRMITVNRADAVTPLMALGKGVWWSHQGNDHSKLSFSLSRLSDDHKQRRRPWEQAFSTPTMDKFDADIQEIIGDFLQKLKEQGTLDVPAVMGRLSFDIMALVGFGNKYGTMVSGVSHPALVAMRKAHYAWAGLRWVPWLMGLLSALPGGGSDFVPFLALCAEVVRERQIQHKADRESGKKDSETRKDVMSHLLDAMEEGGPSAPPTQEAMDSDSRVMIAAGADTTQSVLANAIWFMTATPSALVKLQQLLDKLFPDGPESFSYATLIGNKETIEWVDAIINETLRVRPAGISGNPRTTGPEGLIIPESKFGPQIWIPGDVDVLAPTWVLHRDERFFERAEEFIPERWSADSKLKCEKEAFFPFNIGKHACVGKPLAMREVRSVVARVALGFDLKFPPNTDWHSYEATIMDAFTMALPSFDVVFNERVK</sequence>
<feature type="binding site" description="axial binding residue" evidence="7">
    <location>
        <position position="509"/>
    </location>
    <ligand>
        <name>heme</name>
        <dbReference type="ChEBI" id="CHEBI:30413"/>
    </ligand>
    <ligandPart>
        <name>Fe</name>
        <dbReference type="ChEBI" id="CHEBI:18248"/>
    </ligandPart>
</feature>
<name>W3WSD3_PESFW</name>
<evidence type="ECO:0000256" key="4">
    <source>
        <dbReference type="ARBA" id="ARBA00022723"/>
    </source>
</evidence>
<protein>
    <submittedName>
        <fullName evidence="10">Uncharacterized protein</fullName>
    </submittedName>
</protein>
<proteinExistence type="inferred from homology"/>
<reference evidence="11" key="1">
    <citation type="journal article" date="2015" name="BMC Genomics">
        <title>Genomic and transcriptomic analysis of the endophytic fungus Pestalotiopsis fici reveals its lifestyle and high potential for synthesis of natural products.</title>
        <authorList>
            <person name="Wang X."/>
            <person name="Zhang X."/>
            <person name="Liu L."/>
            <person name="Xiang M."/>
            <person name="Wang W."/>
            <person name="Sun X."/>
            <person name="Che Y."/>
            <person name="Guo L."/>
            <person name="Liu G."/>
            <person name="Guo L."/>
            <person name="Wang C."/>
            <person name="Yin W.B."/>
            <person name="Stadler M."/>
            <person name="Zhang X."/>
            <person name="Liu X."/>
        </authorList>
    </citation>
    <scope>NUCLEOTIDE SEQUENCE [LARGE SCALE GENOMIC DNA]</scope>
    <source>
        <strain evidence="11">W106-1 / CGMCC3.15140</strain>
    </source>
</reference>
<evidence type="ECO:0000256" key="8">
    <source>
        <dbReference type="RuleBase" id="RU000461"/>
    </source>
</evidence>
<evidence type="ECO:0000256" key="3">
    <source>
        <dbReference type="ARBA" id="ARBA00022617"/>
    </source>
</evidence>
<feature type="transmembrane region" description="Helical" evidence="9">
    <location>
        <begin position="35"/>
        <end position="56"/>
    </location>
</feature>
<comment type="cofactor">
    <cofactor evidence="1 7">
        <name>heme</name>
        <dbReference type="ChEBI" id="CHEBI:30413"/>
    </cofactor>
</comment>
<keyword evidence="9" id="KW-0472">Membrane</keyword>
<evidence type="ECO:0000256" key="7">
    <source>
        <dbReference type="PIRSR" id="PIRSR602403-1"/>
    </source>
</evidence>
<evidence type="ECO:0000256" key="6">
    <source>
        <dbReference type="ARBA" id="ARBA00023033"/>
    </source>
</evidence>
<gene>
    <name evidence="10" type="ORF">PFICI_12152</name>
</gene>
<dbReference type="PRINTS" id="PR00465">
    <property type="entry name" value="EP450IV"/>
</dbReference>
<dbReference type="InterPro" id="IPR036396">
    <property type="entry name" value="Cyt_P450_sf"/>
</dbReference>
<dbReference type="Pfam" id="PF00067">
    <property type="entry name" value="p450"/>
    <property type="match status" value="1"/>
</dbReference>
<dbReference type="InterPro" id="IPR001128">
    <property type="entry name" value="Cyt_P450"/>
</dbReference>
<dbReference type="InterPro" id="IPR050121">
    <property type="entry name" value="Cytochrome_P450_monoxygenase"/>
</dbReference>
<dbReference type="GO" id="GO:0005506">
    <property type="term" value="F:iron ion binding"/>
    <property type="evidence" value="ECO:0007669"/>
    <property type="project" value="InterPro"/>
</dbReference>
<dbReference type="PANTHER" id="PTHR24305:SF78">
    <property type="entry name" value="P450, PUTATIVE (EUROFUNG)-RELATED"/>
    <property type="match status" value="1"/>
</dbReference>
<dbReference type="Proteomes" id="UP000030651">
    <property type="component" value="Unassembled WGS sequence"/>
</dbReference>
<evidence type="ECO:0000256" key="1">
    <source>
        <dbReference type="ARBA" id="ARBA00001971"/>
    </source>
</evidence>
<evidence type="ECO:0000256" key="2">
    <source>
        <dbReference type="ARBA" id="ARBA00010617"/>
    </source>
</evidence>
<keyword evidence="6 8" id="KW-0503">Monooxygenase</keyword>
<dbReference type="OrthoDB" id="6692864at2759"/>
<evidence type="ECO:0000313" key="11">
    <source>
        <dbReference type="Proteomes" id="UP000030651"/>
    </source>
</evidence>
<dbReference type="AlphaFoldDB" id="W3WSD3"/>